<dbReference type="EMBL" id="JQAZ01000002">
    <property type="protein sequence ID" value="KRN32738.1"/>
    <property type="molecule type" value="Genomic_DNA"/>
</dbReference>
<feature type="transmembrane region" description="Helical" evidence="1">
    <location>
        <begin position="277"/>
        <end position="296"/>
    </location>
</feature>
<dbReference type="STRING" id="81857.IV38_GL001059"/>
<feature type="domain" description="GP-PDE" evidence="2">
    <location>
        <begin position="303"/>
        <end position="532"/>
    </location>
</feature>
<comment type="caution">
    <text evidence="4">The sequence shown here is derived from an EMBL/GenBank/DDBJ whole genome shotgun (WGS) entry which is preliminary data.</text>
</comment>
<dbReference type="InterPro" id="IPR030395">
    <property type="entry name" value="GP_PDE_dom"/>
</dbReference>
<reference evidence="5 6" key="1">
    <citation type="journal article" date="2015" name="Genome Announc.">
        <title>Expanding the biotechnology potential of lactobacilli through comparative genomics of 213 strains and associated genera.</title>
        <authorList>
            <person name="Sun Z."/>
            <person name="Harris H.M."/>
            <person name="McCann A."/>
            <person name="Guo C."/>
            <person name="Argimon S."/>
            <person name="Zhang W."/>
            <person name="Yang X."/>
            <person name="Jeffery I.B."/>
            <person name="Cooney J.C."/>
            <person name="Kagawa T.F."/>
            <person name="Liu W."/>
            <person name="Song Y."/>
            <person name="Salvetti E."/>
            <person name="Wrobel A."/>
            <person name="Rasinkangas P."/>
            <person name="Parkhill J."/>
            <person name="Rea M.C."/>
            <person name="O'Sullivan O."/>
            <person name="Ritari J."/>
            <person name="Douillard F.P."/>
            <person name="Paul Ross R."/>
            <person name="Yang R."/>
            <person name="Briner A.E."/>
            <person name="Felis G.E."/>
            <person name="de Vos W.M."/>
            <person name="Barrangou R."/>
            <person name="Klaenhammer T.R."/>
            <person name="Caufield P.W."/>
            <person name="Cui Y."/>
            <person name="Zhang H."/>
            <person name="O'Toole P.W."/>
        </authorList>
    </citation>
    <scope>NUCLEOTIDE SEQUENCE [LARGE SCALE GENOMIC DNA]</scope>
    <source>
        <strain evidence="3 6">ATCC BAA-66</strain>
        <strain evidence="4 5">DSM 13344</strain>
    </source>
</reference>
<feature type="transmembrane region" description="Helical" evidence="1">
    <location>
        <begin position="21"/>
        <end position="40"/>
    </location>
</feature>
<dbReference type="Proteomes" id="UP000051751">
    <property type="component" value="Unassembled WGS sequence"/>
</dbReference>
<dbReference type="PANTHER" id="PTHR46211">
    <property type="entry name" value="GLYCEROPHOSPHORYL DIESTER PHOSPHODIESTERASE"/>
    <property type="match status" value="1"/>
</dbReference>
<sequence length="556" mass="62329">MGTWRQLWTSNQNLRRHWGPLLGFFTIVWLLSDVLAILLFQGIGQVLMNQLGIHFISFALVTVVLKRPLVSLCMLFLLAGYLAIAYWTFVLLANGTRQILSNQWRGWRHCLDGRKHHQLGFFAVWLLASLPVCGFGFHFDLMDRIKLPVAAMTTLLAAHPALFLGLVLVYIGLLALAIWQFATATVRPFKETLRLLAAAGSEVVLLLGIGFGFVLVVQMGVDAFLTTAALPIAGIQFGLVLAIRWAAGLFANELFFSLLQPTAPVSSQPAPAKRHTWVIGLVCLVCFLAGSSVYFVQLHQNRPLTIAHRGVNGVDGVQNTLPALKNTVRKKPDFVEIDLHETKDQRAVVLHDDDLRKLADLDYRPEDLTLRQLEQITVHEQGRHAKLVSFANYLKTAQQHQQKLLVELKITPQTSAQFTRRFMRKYGRQLLQHGGQIHSESELAVVQVKREQAKLPVGLIGSFDGFGMPQTPADFLSQAYLTLNPLLMWQANRQHKQILAWTVDTPVAMDRVLFLGPAGIVTDRLDVLHQQIELFDGQDYAHQLAMEMRVLMGIVS</sequence>
<feature type="transmembrane region" description="Helical" evidence="1">
    <location>
        <begin position="161"/>
        <end position="182"/>
    </location>
</feature>
<dbReference type="Pfam" id="PF10110">
    <property type="entry name" value="GPDPase_memb"/>
    <property type="match status" value="1"/>
</dbReference>
<accession>A0A0R2FWQ1</accession>
<evidence type="ECO:0000313" key="5">
    <source>
        <dbReference type="Proteomes" id="UP000051645"/>
    </source>
</evidence>
<feature type="transmembrane region" description="Helical" evidence="1">
    <location>
        <begin position="224"/>
        <end position="247"/>
    </location>
</feature>
<dbReference type="RefSeq" id="WP_057768988.1">
    <property type="nucleotide sequence ID" value="NZ_JQAT01000002.1"/>
</dbReference>
<dbReference type="PANTHER" id="PTHR46211:SF8">
    <property type="entry name" value="PHOSPHODIESTERASE"/>
    <property type="match status" value="1"/>
</dbReference>
<evidence type="ECO:0000313" key="3">
    <source>
        <dbReference type="EMBL" id="KRN28852.1"/>
    </source>
</evidence>
<feature type="transmembrane region" description="Helical" evidence="1">
    <location>
        <begin position="46"/>
        <end position="65"/>
    </location>
</feature>
<protein>
    <submittedName>
        <fullName evidence="4">Glycerophosphodiester phosphodiesterase</fullName>
    </submittedName>
</protein>
<keyword evidence="1" id="KW-0472">Membrane</keyword>
<gene>
    <name evidence="3" type="ORF">IV38_GL001059</name>
    <name evidence="4" type="ORF">IV40_GL000794</name>
</gene>
<dbReference type="OrthoDB" id="384721at2"/>
<dbReference type="PATRIC" id="fig|81857.3.peg.1065"/>
<evidence type="ECO:0000313" key="4">
    <source>
        <dbReference type="EMBL" id="KRN32738.1"/>
    </source>
</evidence>
<proteinExistence type="predicted"/>
<dbReference type="GO" id="GO:0008081">
    <property type="term" value="F:phosphoric diester hydrolase activity"/>
    <property type="evidence" value="ECO:0007669"/>
    <property type="project" value="InterPro"/>
</dbReference>
<dbReference type="InterPro" id="IPR017946">
    <property type="entry name" value="PLC-like_Pdiesterase_TIM-brl"/>
</dbReference>
<evidence type="ECO:0000259" key="2">
    <source>
        <dbReference type="PROSITE" id="PS51704"/>
    </source>
</evidence>
<keyword evidence="1" id="KW-1133">Transmembrane helix</keyword>
<keyword evidence="1" id="KW-0812">Transmembrane</keyword>
<dbReference type="PROSITE" id="PS51704">
    <property type="entry name" value="GP_PDE"/>
    <property type="match status" value="1"/>
</dbReference>
<dbReference type="InterPro" id="IPR018476">
    <property type="entry name" value="GlyceroP-diester-Pdiesterase_M"/>
</dbReference>
<dbReference type="GO" id="GO:0006629">
    <property type="term" value="P:lipid metabolic process"/>
    <property type="evidence" value="ECO:0007669"/>
    <property type="project" value="InterPro"/>
</dbReference>
<dbReference type="EMBL" id="JQAT01000002">
    <property type="protein sequence ID" value="KRN28852.1"/>
    <property type="molecule type" value="Genomic_DNA"/>
</dbReference>
<feature type="transmembrane region" description="Helical" evidence="1">
    <location>
        <begin position="194"/>
        <end position="217"/>
    </location>
</feature>
<name>A0A0R2FWQ1_9LACO</name>
<dbReference type="CDD" id="cd08579">
    <property type="entry name" value="GDPD_memb_like"/>
    <property type="match status" value="1"/>
</dbReference>
<feature type="transmembrane region" description="Helical" evidence="1">
    <location>
        <begin position="121"/>
        <end position="141"/>
    </location>
</feature>
<dbReference type="Proteomes" id="UP000051645">
    <property type="component" value="Unassembled WGS sequence"/>
</dbReference>
<organism evidence="4 5">
    <name type="scientific">Lactobacillus selangorensis</name>
    <dbReference type="NCBI Taxonomy" id="81857"/>
    <lineage>
        <taxon>Bacteria</taxon>
        <taxon>Bacillati</taxon>
        <taxon>Bacillota</taxon>
        <taxon>Bacilli</taxon>
        <taxon>Lactobacillales</taxon>
        <taxon>Lactobacillaceae</taxon>
        <taxon>Lactobacillus</taxon>
    </lineage>
</organism>
<dbReference type="Gene3D" id="3.20.20.190">
    <property type="entry name" value="Phosphatidylinositol (PI) phosphodiesterase"/>
    <property type="match status" value="1"/>
</dbReference>
<dbReference type="AlphaFoldDB" id="A0A0R2FWQ1"/>
<keyword evidence="5" id="KW-1185">Reference proteome</keyword>
<dbReference type="Pfam" id="PF03009">
    <property type="entry name" value="GDPD"/>
    <property type="match status" value="1"/>
</dbReference>
<feature type="transmembrane region" description="Helical" evidence="1">
    <location>
        <begin position="72"/>
        <end position="93"/>
    </location>
</feature>
<evidence type="ECO:0000313" key="6">
    <source>
        <dbReference type="Proteomes" id="UP000051751"/>
    </source>
</evidence>
<dbReference type="SUPFAM" id="SSF51695">
    <property type="entry name" value="PLC-like phosphodiesterases"/>
    <property type="match status" value="1"/>
</dbReference>
<evidence type="ECO:0000256" key="1">
    <source>
        <dbReference type="SAM" id="Phobius"/>
    </source>
</evidence>